<dbReference type="AlphaFoldDB" id="A0A381V311"/>
<dbReference type="EMBL" id="UINC01007724">
    <property type="protein sequence ID" value="SVA34779.1"/>
    <property type="molecule type" value="Genomic_DNA"/>
</dbReference>
<evidence type="ECO:0000313" key="1">
    <source>
        <dbReference type="EMBL" id="SVA34779.1"/>
    </source>
</evidence>
<name>A0A381V311_9ZZZZ</name>
<gene>
    <name evidence="1" type="ORF">METZ01_LOCUS87633</name>
</gene>
<proteinExistence type="predicted"/>
<protein>
    <submittedName>
        <fullName evidence="1">Uncharacterized protein</fullName>
    </submittedName>
</protein>
<accession>A0A381V311</accession>
<organism evidence="1">
    <name type="scientific">marine metagenome</name>
    <dbReference type="NCBI Taxonomy" id="408172"/>
    <lineage>
        <taxon>unclassified sequences</taxon>
        <taxon>metagenomes</taxon>
        <taxon>ecological metagenomes</taxon>
    </lineage>
</organism>
<sequence>VSNLTTVVRHGDLLFRAIDQLPAKSGMTLQKDAVLALGEATGHKHILVGNAQIYNKVDDEGTETKYLQVNEESVINHEEHKTVTLPKNNYVMVQEREFDVFTEMGRDVYD</sequence>
<reference evidence="1" key="1">
    <citation type="submission" date="2018-05" db="EMBL/GenBank/DDBJ databases">
        <authorList>
            <person name="Lanie J.A."/>
            <person name="Ng W.-L."/>
            <person name="Kazmierczak K.M."/>
            <person name="Andrzejewski T.M."/>
            <person name="Davidsen T.M."/>
            <person name="Wayne K.J."/>
            <person name="Tettelin H."/>
            <person name="Glass J.I."/>
            <person name="Rusch D."/>
            <person name="Podicherti R."/>
            <person name="Tsui H.-C.T."/>
            <person name="Winkler M.E."/>
        </authorList>
    </citation>
    <scope>NUCLEOTIDE SEQUENCE</scope>
</reference>
<feature type="non-terminal residue" evidence="1">
    <location>
        <position position="1"/>
    </location>
</feature>